<keyword evidence="8" id="KW-1185">Reference proteome</keyword>
<feature type="transmembrane region" description="Helical" evidence="6">
    <location>
        <begin position="98"/>
        <end position="124"/>
    </location>
</feature>
<dbReference type="Pfam" id="PF04505">
    <property type="entry name" value="CD225"/>
    <property type="match status" value="1"/>
</dbReference>
<dbReference type="GO" id="GO:0016020">
    <property type="term" value="C:membrane"/>
    <property type="evidence" value="ECO:0007669"/>
    <property type="project" value="UniProtKB-SubCell"/>
</dbReference>
<dbReference type="PANTHER" id="PTHR14768:SF2">
    <property type="entry name" value="TRANSMEMBRANE PROTEIN 91"/>
    <property type="match status" value="1"/>
</dbReference>
<dbReference type="AlphaFoldDB" id="A0A8C4XIH3"/>
<keyword evidence="3 6" id="KW-0812">Transmembrane</keyword>
<protein>
    <submittedName>
        <fullName evidence="7">Transmembrane protein 91</fullName>
    </submittedName>
</protein>
<keyword evidence="4 6" id="KW-1133">Transmembrane helix</keyword>
<comment type="subcellular location">
    <subcellularLocation>
        <location evidence="1">Membrane</location>
    </subcellularLocation>
</comment>
<dbReference type="InterPro" id="IPR007593">
    <property type="entry name" value="CD225/Dispanin_fam"/>
</dbReference>
<comment type="similarity">
    <text evidence="2">Belongs to the CD225/Dispanin family.</text>
</comment>
<dbReference type="GeneTree" id="ENSGT00950000183147"/>
<evidence type="ECO:0000256" key="5">
    <source>
        <dbReference type="ARBA" id="ARBA00023136"/>
    </source>
</evidence>
<evidence type="ECO:0000256" key="1">
    <source>
        <dbReference type="ARBA" id="ARBA00004370"/>
    </source>
</evidence>
<evidence type="ECO:0000313" key="8">
    <source>
        <dbReference type="Proteomes" id="UP000694620"/>
    </source>
</evidence>
<evidence type="ECO:0000313" key="7">
    <source>
        <dbReference type="Ensembl" id="ENSECRP00000033354.1"/>
    </source>
</evidence>
<keyword evidence="5 6" id="KW-0472">Membrane</keyword>
<reference evidence="7" key="1">
    <citation type="submission" date="2021-06" db="EMBL/GenBank/DDBJ databases">
        <authorList>
            <consortium name="Wellcome Sanger Institute Data Sharing"/>
        </authorList>
    </citation>
    <scope>NUCLEOTIDE SEQUENCE [LARGE SCALE GENOMIC DNA]</scope>
</reference>
<organism evidence="7 8">
    <name type="scientific">Erpetoichthys calabaricus</name>
    <name type="common">Rope fish</name>
    <name type="synonym">Calamoichthys calabaricus</name>
    <dbReference type="NCBI Taxonomy" id="27687"/>
    <lineage>
        <taxon>Eukaryota</taxon>
        <taxon>Metazoa</taxon>
        <taxon>Chordata</taxon>
        <taxon>Craniata</taxon>
        <taxon>Vertebrata</taxon>
        <taxon>Euteleostomi</taxon>
        <taxon>Actinopterygii</taxon>
        <taxon>Polypteriformes</taxon>
        <taxon>Polypteridae</taxon>
        <taxon>Erpetoichthys</taxon>
    </lineage>
</organism>
<accession>A0A8C4XIH3</accession>
<sequence>MVSSAGFEPITLRFQVQSINYYTTLPAVNVQRMQRPSFWLGGGGKIFRRISDYVGLAVFSMLCCFWPLGIAAFYLSQKTHKASVKGDFSGAISASRQALWLAVFSIIFGIVTYISAIAVLVSYLTGKPP</sequence>
<proteinExistence type="inferred from homology"/>
<reference evidence="7" key="2">
    <citation type="submission" date="2025-08" db="UniProtKB">
        <authorList>
            <consortium name="Ensembl"/>
        </authorList>
    </citation>
    <scope>IDENTIFICATION</scope>
</reference>
<dbReference type="PANTHER" id="PTHR14768">
    <property type="entry name" value="UPF0338 PROTEIN"/>
    <property type="match status" value="1"/>
</dbReference>
<dbReference type="Ensembl" id="ENSECRT00000034082.1">
    <property type="protein sequence ID" value="ENSECRP00000033354.1"/>
    <property type="gene ID" value="ENSECRG00000022576.1"/>
</dbReference>
<feature type="transmembrane region" description="Helical" evidence="6">
    <location>
        <begin position="53"/>
        <end position="75"/>
    </location>
</feature>
<name>A0A8C4XIH3_ERPCA</name>
<reference evidence="7" key="3">
    <citation type="submission" date="2025-09" db="UniProtKB">
        <authorList>
            <consortium name="Ensembl"/>
        </authorList>
    </citation>
    <scope>IDENTIFICATION</scope>
</reference>
<evidence type="ECO:0000256" key="6">
    <source>
        <dbReference type="SAM" id="Phobius"/>
    </source>
</evidence>
<evidence type="ECO:0000256" key="4">
    <source>
        <dbReference type="ARBA" id="ARBA00022989"/>
    </source>
</evidence>
<gene>
    <name evidence="7" type="primary">TMEM91</name>
</gene>
<evidence type="ECO:0000256" key="2">
    <source>
        <dbReference type="ARBA" id="ARBA00006843"/>
    </source>
</evidence>
<evidence type="ECO:0000256" key="3">
    <source>
        <dbReference type="ARBA" id="ARBA00022692"/>
    </source>
</evidence>
<dbReference type="Proteomes" id="UP000694620">
    <property type="component" value="Chromosome 18"/>
</dbReference>